<feature type="transmembrane region" description="Helical" evidence="6">
    <location>
        <begin position="464"/>
        <end position="490"/>
    </location>
</feature>
<dbReference type="SUPFAM" id="SSF81660">
    <property type="entry name" value="Metal cation-transporting ATPase, ATP-binding domain N"/>
    <property type="match status" value="1"/>
</dbReference>
<dbReference type="InterPro" id="IPR023214">
    <property type="entry name" value="HAD_sf"/>
</dbReference>
<evidence type="ECO:0000256" key="2">
    <source>
        <dbReference type="ARBA" id="ARBA00022692"/>
    </source>
</evidence>
<dbReference type="PANTHER" id="PTHR13219">
    <property type="entry name" value="TRANSMEMBRANE PROTEIN 94"/>
    <property type="match status" value="1"/>
</dbReference>
<dbReference type="GO" id="GO:0016020">
    <property type="term" value="C:membrane"/>
    <property type="evidence" value="ECO:0007669"/>
    <property type="project" value="UniProtKB-SubCell"/>
</dbReference>
<evidence type="ECO:0000256" key="3">
    <source>
        <dbReference type="ARBA" id="ARBA00022989"/>
    </source>
</evidence>
<accession>A0A0L0T5C7</accession>
<evidence type="ECO:0000256" key="1">
    <source>
        <dbReference type="ARBA" id="ARBA00004370"/>
    </source>
</evidence>
<feature type="transmembrane region" description="Helical" evidence="6">
    <location>
        <begin position="211"/>
        <end position="232"/>
    </location>
</feature>
<dbReference type="GO" id="GO:0000166">
    <property type="term" value="F:nucleotide binding"/>
    <property type="evidence" value="ECO:0007669"/>
    <property type="project" value="InterPro"/>
</dbReference>
<feature type="region of interest" description="Disordered" evidence="5">
    <location>
        <begin position="321"/>
        <end position="370"/>
    </location>
</feature>
<gene>
    <name evidence="7" type="ORF">AMAG_14760</name>
</gene>
<feature type="transmembrane region" description="Helical" evidence="6">
    <location>
        <begin position="1294"/>
        <end position="1316"/>
    </location>
</feature>
<dbReference type="InterPro" id="IPR036412">
    <property type="entry name" value="HAD-like_sf"/>
</dbReference>
<feature type="transmembrane region" description="Helical" evidence="6">
    <location>
        <begin position="436"/>
        <end position="458"/>
    </location>
</feature>
<evidence type="ECO:0000256" key="6">
    <source>
        <dbReference type="SAM" id="Phobius"/>
    </source>
</evidence>
<dbReference type="STRING" id="578462.A0A0L0T5C7"/>
<dbReference type="eggNOG" id="KOG4383">
    <property type="taxonomic scope" value="Eukaryota"/>
</dbReference>
<dbReference type="InterPro" id="IPR023298">
    <property type="entry name" value="ATPase_P-typ_TM_dom_sf"/>
</dbReference>
<dbReference type="InterPro" id="IPR039720">
    <property type="entry name" value="TMEM94"/>
</dbReference>
<feature type="transmembrane region" description="Helical" evidence="6">
    <location>
        <begin position="1358"/>
        <end position="1378"/>
    </location>
</feature>
<dbReference type="PANTHER" id="PTHR13219:SF6">
    <property type="entry name" value="TRANSMEMBRANE PROTEIN 94"/>
    <property type="match status" value="1"/>
</dbReference>
<feature type="transmembrane region" description="Helical" evidence="6">
    <location>
        <begin position="1256"/>
        <end position="1274"/>
    </location>
</feature>
<keyword evidence="2 6" id="KW-0812">Transmembrane</keyword>
<feature type="transmembrane region" description="Helical" evidence="6">
    <location>
        <begin position="1328"/>
        <end position="1352"/>
    </location>
</feature>
<reference evidence="8" key="2">
    <citation type="submission" date="2009-11" db="EMBL/GenBank/DDBJ databases">
        <title>The Genome Sequence of Allomyces macrogynus strain ATCC 38327.</title>
        <authorList>
            <consortium name="The Broad Institute Genome Sequencing Platform"/>
            <person name="Russ C."/>
            <person name="Cuomo C."/>
            <person name="Shea T."/>
            <person name="Young S.K."/>
            <person name="Zeng Q."/>
            <person name="Koehrsen M."/>
            <person name="Haas B."/>
            <person name="Borodovsky M."/>
            <person name="Guigo R."/>
            <person name="Alvarado L."/>
            <person name="Berlin A."/>
            <person name="Borenstein D."/>
            <person name="Chen Z."/>
            <person name="Engels R."/>
            <person name="Freedman E."/>
            <person name="Gellesch M."/>
            <person name="Goldberg J."/>
            <person name="Griggs A."/>
            <person name="Gujja S."/>
            <person name="Heiman D."/>
            <person name="Hepburn T."/>
            <person name="Howarth C."/>
            <person name="Jen D."/>
            <person name="Larson L."/>
            <person name="Lewis B."/>
            <person name="Mehta T."/>
            <person name="Park D."/>
            <person name="Pearson M."/>
            <person name="Roberts A."/>
            <person name="Saif S."/>
            <person name="Shenoy N."/>
            <person name="Sisk P."/>
            <person name="Stolte C."/>
            <person name="Sykes S."/>
            <person name="Walk T."/>
            <person name="White J."/>
            <person name="Yandava C."/>
            <person name="Burger G."/>
            <person name="Gray M.W."/>
            <person name="Holland P.W.H."/>
            <person name="King N."/>
            <person name="Lang F.B.F."/>
            <person name="Roger A.J."/>
            <person name="Ruiz-Trillo I."/>
            <person name="Lander E."/>
            <person name="Nusbaum C."/>
        </authorList>
    </citation>
    <scope>NUCLEOTIDE SEQUENCE [LARGE SCALE GENOMIC DNA]</scope>
    <source>
        <strain evidence="8">ATCC 38327</strain>
    </source>
</reference>
<dbReference type="VEuPathDB" id="FungiDB:AMAG_14760"/>
<organism evidence="7 8">
    <name type="scientific">Allomyces macrogynus (strain ATCC 38327)</name>
    <name type="common">Allomyces javanicus var. macrogynus</name>
    <dbReference type="NCBI Taxonomy" id="578462"/>
    <lineage>
        <taxon>Eukaryota</taxon>
        <taxon>Fungi</taxon>
        <taxon>Fungi incertae sedis</taxon>
        <taxon>Blastocladiomycota</taxon>
        <taxon>Blastocladiomycetes</taxon>
        <taxon>Blastocladiales</taxon>
        <taxon>Blastocladiaceae</taxon>
        <taxon>Allomyces</taxon>
    </lineage>
</organism>
<feature type="compositionally biased region" description="Low complexity" evidence="5">
    <location>
        <begin position="349"/>
        <end position="364"/>
    </location>
</feature>
<protein>
    <recommendedName>
        <fullName evidence="9">Cation-transporting P-type ATPase C-terminal domain-containing protein</fullName>
    </recommendedName>
</protein>
<feature type="compositionally biased region" description="Polar residues" evidence="5">
    <location>
        <begin position="322"/>
        <end position="340"/>
    </location>
</feature>
<dbReference type="OrthoDB" id="5568754at2759"/>
<dbReference type="Gene3D" id="1.20.1110.10">
    <property type="entry name" value="Calcium-transporting ATPase, transmembrane domain"/>
    <property type="match status" value="1"/>
</dbReference>
<dbReference type="OMA" id="GCAMQTP"/>
<evidence type="ECO:0000313" key="8">
    <source>
        <dbReference type="Proteomes" id="UP000054350"/>
    </source>
</evidence>
<dbReference type="SUPFAM" id="SSF81665">
    <property type="entry name" value="Calcium ATPase, transmembrane domain M"/>
    <property type="match status" value="1"/>
</dbReference>
<evidence type="ECO:0000256" key="4">
    <source>
        <dbReference type="ARBA" id="ARBA00023136"/>
    </source>
</evidence>
<evidence type="ECO:0000313" key="7">
    <source>
        <dbReference type="EMBL" id="KNE69911.1"/>
    </source>
</evidence>
<dbReference type="Proteomes" id="UP000054350">
    <property type="component" value="Unassembled WGS sequence"/>
</dbReference>
<sequence>MSEPTRASSPLSSSAAPLDLPSTNTTGLAYVDPAPAPAPAPVPALASSPHLDSRSVSTESPLLPHPVAIPRDDGAGRDSPPPPASGTTSPAHSGSNYELIEIDNKRNVVLYRGDDAVESPNDLLLPPEPMDARLGARQNGLSSEEASRKLLETAHAVLAETTARCNAHAPSWTNFLVRSDLIITLIHIAILIASLAIPLEPFSPPSNDSSFLTTATRALFIGLVAWNAFLYATQVDAPHRRVLRRARDVIRQLERAGLNTVQEIRIPSVPSVPIHKVVRDGVIRSLPSVLLVKGDIVELHYGDIAPARCHYVYVTKPPATRTVGTAPSTPPTGSLSQLASASPGRDPLSSSTSSGKATTAGTPSRRPEYVLESGSGFRPTLFGVPPTSLIRLESQLNHGRFQFELLETPLVPVLQTLVTHRPNTVMTNQLLRLQRVLAKVLIVVYALSIIIAVVRHFVVGHVPIAAALLWAYSVVLPVLPMIIPTLYLLFRTYSNAHLIVLWDELQSSKTDYEDDDVDEFDVDAPPPTKEITLAKFDILSRALDVDTSDLTESLGTISALCFVDREGTLTQAFPTVDQLFFAPQDKPVLDVAAVSTDNTTDGTKVGLRPHLASPTSMRHSGDALINMSGSGGGGPGLVFEDRDWASYLPLLKPLGLVWMCLTHCDLRKNEPHRNLGALHVHAHTKASRQTCLCPLARLIGFTGPPDGLVPYKEIFTFAPYHPSLDPDDQWSSSSAASAAAASSVSATTAAQPTTAASLPPQVVAEGAGAVFRHPYCEMPAATATVRTIPDYEFEVPFVHALVLHDQTAGDDAPRYQLVSAGSVEAILDLSTDCWFGDALVPMTPQLEESIYEWYLNATANDHQVVAYAYRPILAAIDFMPTDDALVYLELPFQIDTRRRDLGSLAAAVAAAEAASAGKASTDPSSSTSLTGAFAHIPQRPRRRSHARVVNQVHGLLHQQIFLGLASFAHEPKEDVCDVIEDIGLAGIRFVYFSPTNERQTKAFGERLGLDTDWNACILLSSPGDPNSSPGYVAMTDIKAQLPRGVDAIRGHLEHVDDIPLHVSLFAESRPESAAEMIRIFQAHGEVVCCLGSALNHANTHVFQAADLAIAMQPLPIKQPITGTRAADSHHAHMPPLALGSSLAALPCALAIHSDTSLYTVTQAAREARRLCRAARQAFALVVSAGAALSVTQFVWLCMVVPPWRAWVAACAVWAAVPLVAAAMVPGCAHEPDAMKQFTDRNVDHVRDLPRFVKYAVARWCLPVVALVWLYWVALQTSTGQTDVFGTAPDLAAEWMAATALVIFAAVASATYAHRTVPVWSYNPLANRWWCVTVVVVVAVQIGVLLGIAGPAFLADLPWHFWVVLFGSLPVQVGVHEWVKHRDHRQWLRFQKRSKLEFNTRLGMHSPV</sequence>
<keyword evidence="4 6" id="KW-0472">Membrane</keyword>
<dbReference type="EMBL" id="GG745363">
    <property type="protein sequence ID" value="KNE69911.1"/>
    <property type="molecule type" value="Genomic_DNA"/>
</dbReference>
<feature type="transmembrane region" description="Helical" evidence="6">
    <location>
        <begin position="1177"/>
        <end position="1200"/>
    </location>
</feature>
<proteinExistence type="predicted"/>
<keyword evidence="8" id="KW-1185">Reference proteome</keyword>
<reference evidence="7 8" key="1">
    <citation type="submission" date="2009-11" db="EMBL/GenBank/DDBJ databases">
        <title>Annotation of Allomyces macrogynus ATCC 38327.</title>
        <authorList>
            <consortium name="The Broad Institute Genome Sequencing Platform"/>
            <person name="Russ C."/>
            <person name="Cuomo C."/>
            <person name="Burger G."/>
            <person name="Gray M.W."/>
            <person name="Holland P.W.H."/>
            <person name="King N."/>
            <person name="Lang F.B.F."/>
            <person name="Roger A.J."/>
            <person name="Ruiz-Trillo I."/>
            <person name="Young S.K."/>
            <person name="Zeng Q."/>
            <person name="Gargeya S."/>
            <person name="Fitzgerald M."/>
            <person name="Haas B."/>
            <person name="Abouelleil A."/>
            <person name="Alvarado L."/>
            <person name="Arachchi H.M."/>
            <person name="Berlin A."/>
            <person name="Chapman S.B."/>
            <person name="Gearin G."/>
            <person name="Goldberg J."/>
            <person name="Griggs A."/>
            <person name="Gujja S."/>
            <person name="Hansen M."/>
            <person name="Heiman D."/>
            <person name="Howarth C."/>
            <person name="Larimer J."/>
            <person name="Lui A."/>
            <person name="MacDonald P.J.P."/>
            <person name="McCowen C."/>
            <person name="Montmayeur A."/>
            <person name="Murphy C."/>
            <person name="Neiman D."/>
            <person name="Pearson M."/>
            <person name="Priest M."/>
            <person name="Roberts A."/>
            <person name="Saif S."/>
            <person name="Shea T."/>
            <person name="Sisk P."/>
            <person name="Stolte C."/>
            <person name="Sykes S."/>
            <person name="Wortman J."/>
            <person name="Nusbaum C."/>
            <person name="Birren B."/>
        </authorList>
    </citation>
    <scope>NUCLEOTIDE SEQUENCE [LARGE SCALE GENOMIC DNA]</scope>
    <source>
        <strain evidence="7 8">ATCC 38327</strain>
    </source>
</reference>
<feature type="region of interest" description="Disordered" evidence="5">
    <location>
        <begin position="1"/>
        <end position="97"/>
    </location>
</feature>
<name>A0A0L0T5C7_ALLM3</name>
<dbReference type="InterPro" id="IPR023299">
    <property type="entry name" value="ATPase_P-typ_cyto_dom_N"/>
</dbReference>
<evidence type="ECO:0000256" key="5">
    <source>
        <dbReference type="SAM" id="MobiDB-lite"/>
    </source>
</evidence>
<dbReference type="SUPFAM" id="SSF56784">
    <property type="entry name" value="HAD-like"/>
    <property type="match status" value="1"/>
</dbReference>
<evidence type="ECO:0008006" key="9">
    <source>
        <dbReference type="Google" id="ProtNLM"/>
    </source>
</evidence>
<feature type="compositionally biased region" description="Low complexity" evidence="5">
    <location>
        <begin position="7"/>
        <end position="33"/>
    </location>
</feature>
<comment type="subcellular location">
    <subcellularLocation>
        <location evidence="1">Membrane</location>
    </subcellularLocation>
</comment>
<feature type="transmembrane region" description="Helical" evidence="6">
    <location>
        <begin position="1206"/>
        <end position="1228"/>
    </location>
</feature>
<keyword evidence="3 6" id="KW-1133">Transmembrane helix</keyword>
<feature type="transmembrane region" description="Helical" evidence="6">
    <location>
        <begin position="181"/>
        <end position="199"/>
    </location>
</feature>
<dbReference type="Gene3D" id="3.40.50.1000">
    <property type="entry name" value="HAD superfamily/HAD-like"/>
    <property type="match status" value="1"/>
</dbReference>